<name>A0A5B6UVK8_9ROSI</name>
<protein>
    <submittedName>
        <fullName evidence="2">WEB family protein</fullName>
    </submittedName>
</protein>
<keyword evidence="3" id="KW-1185">Reference proteome</keyword>
<feature type="coiled-coil region" evidence="1">
    <location>
        <begin position="62"/>
        <end position="104"/>
    </location>
</feature>
<evidence type="ECO:0000313" key="2">
    <source>
        <dbReference type="EMBL" id="KAA3460666.1"/>
    </source>
</evidence>
<evidence type="ECO:0000256" key="1">
    <source>
        <dbReference type="SAM" id="Coils"/>
    </source>
</evidence>
<comment type="caution">
    <text evidence="2">The sequence shown here is derived from an EMBL/GenBank/DDBJ whole genome shotgun (WGS) entry which is preliminary data.</text>
</comment>
<dbReference type="AlphaFoldDB" id="A0A5B6UVK8"/>
<dbReference type="Proteomes" id="UP000325315">
    <property type="component" value="Unassembled WGS sequence"/>
</dbReference>
<evidence type="ECO:0000313" key="3">
    <source>
        <dbReference type="Proteomes" id="UP000325315"/>
    </source>
</evidence>
<reference evidence="3" key="1">
    <citation type="journal article" date="2019" name="Plant Biotechnol. J.">
        <title>Genome sequencing of the Australian wild diploid species Gossypium australe highlights disease resistance and delayed gland morphogenesis.</title>
        <authorList>
            <person name="Cai Y."/>
            <person name="Cai X."/>
            <person name="Wang Q."/>
            <person name="Wang P."/>
            <person name="Zhang Y."/>
            <person name="Cai C."/>
            <person name="Xu Y."/>
            <person name="Wang K."/>
            <person name="Zhou Z."/>
            <person name="Wang C."/>
            <person name="Geng S."/>
            <person name="Li B."/>
            <person name="Dong Q."/>
            <person name="Hou Y."/>
            <person name="Wang H."/>
            <person name="Ai P."/>
            <person name="Liu Z."/>
            <person name="Yi F."/>
            <person name="Sun M."/>
            <person name="An G."/>
            <person name="Cheng J."/>
            <person name="Zhang Y."/>
            <person name="Shi Q."/>
            <person name="Xie Y."/>
            <person name="Shi X."/>
            <person name="Chang Y."/>
            <person name="Huang F."/>
            <person name="Chen Y."/>
            <person name="Hong S."/>
            <person name="Mi L."/>
            <person name="Sun Q."/>
            <person name="Zhang L."/>
            <person name="Zhou B."/>
            <person name="Peng R."/>
            <person name="Zhang X."/>
            <person name="Liu F."/>
        </authorList>
    </citation>
    <scope>NUCLEOTIDE SEQUENCE [LARGE SCALE GENOMIC DNA]</scope>
    <source>
        <strain evidence="3">cv. PA1801</strain>
    </source>
</reference>
<gene>
    <name evidence="2" type="ORF">EPI10_027309</name>
</gene>
<organism evidence="2 3">
    <name type="scientific">Gossypium australe</name>
    <dbReference type="NCBI Taxonomy" id="47621"/>
    <lineage>
        <taxon>Eukaryota</taxon>
        <taxon>Viridiplantae</taxon>
        <taxon>Streptophyta</taxon>
        <taxon>Embryophyta</taxon>
        <taxon>Tracheophyta</taxon>
        <taxon>Spermatophyta</taxon>
        <taxon>Magnoliopsida</taxon>
        <taxon>eudicotyledons</taxon>
        <taxon>Gunneridae</taxon>
        <taxon>Pentapetalae</taxon>
        <taxon>rosids</taxon>
        <taxon>malvids</taxon>
        <taxon>Malvales</taxon>
        <taxon>Malvaceae</taxon>
        <taxon>Malvoideae</taxon>
        <taxon>Gossypium</taxon>
    </lineage>
</organism>
<sequence length="175" mass="20492">MTDHLQALAIQADVLSVKYELESDRGRELTWLFKKVKALSIRARLDRIIVTLEHHYYARRKAKVMDQRFEKLEQMQKEVQDRLQAQMQEQLTKVQQDMKDQMLESQKSMMNQLTQLLLGGQKKKERALWSTPGMTVKTLSIHRVSPRQIPQRSPMHTHLGCPSISVPSIKLAFQR</sequence>
<accession>A0A5B6UVK8</accession>
<proteinExistence type="predicted"/>
<dbReference type="EMBL" id="SMMG02000009">
    <property type="protein sequence ID" value="KAA3460666.1"/>
    <property type="molecule type" value="Genomic_DNA"/>
</dbReference>
<keyword evidence="1" id="KW-0175">Coiled coil</keyword>